<sequence length="173" mass="18103">MTPISSSRLTAGVDGRPIAGPNFRWTGHVLALASPSSAPAPSVAAPLTDEVSTNQFCSHLRVQQATCVLCTAIRKVKRDYPLSDTELAEARRKKCNVGTPAAATQAYDAIGSCTRDQSGADHNVVVTCGQIRKLSSPNISGSGGGFYRVHRPKDGLSSLGLGILGMSPPLRCV</sequence>
<proteinExistence type="predicted"/>
<protein>
    <submittedName>
        <fullName evidence="1">Uncharacterized protein</fullName>
    </submittedName>
</protein>
<comment type="caution">
    <text evidence="1">The sequence shown here is derived from an EMBL/GenBank/DDBJ whole genome shotgun (WGS) entry which is preliminary data.</text>
</comment>
<gene>
    <name evidence="1" type="ORF">JG687_00019026</name>
</gene>
<dbReference type="VEuPathDB" id="FungiDB:PC110_g15062"/>
<name>A0A8T1TJN5_9STRA</name>
<dbReference type="AlphaFoldDB" id="A0A8T1TJN5"/>
<dbReference type="OrthoDB" id="10310615at2759"/>
<dbReference type="EMBL" id="JAENGZ010002952">
    <property type="protein sequence ID" value="KAG6942504.1"/>
    <property type="molecule type" value="Genomic_DNA"/>
</dbReference>
<dbReference type="Proteomes" id="UP000688947">
    <property type="component" value="Unassembled WGS sequence"/>
</dbReference>
<evidence type="ECO:0000313" key="2">
    <source>
        <dbReference type="Proteomes" id="UP000688947"/>
    </source>
</evidence>
<reference evidence="1" key="1">
    <citation type="submission" date="2021-01" db="EMBL/GenBank/DDBJ databases">
        <title>Phytophthora aleatoria, a newly-described species from Pinus radiata is distinct from Phytophthora cactorum isolates based on comparative genomics.</title>
        <authorList>
            <person name="Mcdougal R."/>
            <person name="Panda P."/>
            <person name="Williams N."/>
            <person name="Studholme D.J."/>
        </authorList>
    </citation>
    <scope>NUCLEOTIDE SEQUENCE</scope>
    <source>
        <strain evidence="1">NZFS 3830</strain>
    </source>
</reference>
<accession>A0A8T1TJN5</accession>
<evidence type="ECO:0000313" key="1">
    <source>
        <dbReference type="EMBL" id="KAG6942504.1"/>
    </source>
</evidence>
<organism evidence="1 2">
    <name type="scientific">Phytophthora cactorum</name>
    <dbReference type="NCBI Taxonomy" id="29920"/>
    <lineage>
        <taxon>Eukaryota</taxon>
        <taxon>Sar</taxon>
        <taxon>Stramenopiles</taxon>
        <taxon>Oomycota</taxon>
        <taxon>Peronosporomycetes</taxon>
        <taxon>Peronosporales</taxon>
        <taxon>Peronosporaceae</taxon>
        <taxon>Phytophthora</taxon>
    </lineage>
</organism>